<evidence type="ECO:0000313" key="3">
    <source>
        <dbReference type="Proteomes" id="UP000183832"/>
    </source>
</evidence>
<organism evidence="2 3">
    <name type="scientific">Clunio marinus</name>
    <dbReference type="NCBI Taxonomy" id="568069"/>
    <lineage>
        <taxon>Eukaryota</taxon>
        <taxon>Metazoa</taxon>
        <taxon>Ecdysozoa</taxon>
        <taxon>Arthropoda</taxon>
        <taxon>Hexapoda</taxon>
        <taxon>Insecta</taxon>
        <taxon>Pterygota</taxon>
        <taxon>Neoptera</taxon>
        <taxon>Endopterygota</taxon>
        <taxon>Diptera</taxon>
        <taxon>Nematocera</taxon>
        <taxon>Chironomoidea</taxon>
        <taxon>Chironomidae</taxon>
        <taxon>Clunio</taxon>
    </lineage>
</organism>
<evidence type="ECO:0000256" key="1">
    <source>
        <dbReference type="SAM" id="MobiDB-lite"/>
    </source>
</evidence>
<protein>
    <submittedName>
        <fullName evidence="2">CLUMA_CG019199, isoform A</fullName>
    </submittedName>
</protein>
<feature type="region of interest" description="Disordered" evidence="1">
    <location>
        <begin position="1"/>
        <end position="36"/>
    </location>
</feature>
<proteinExistence type="predicted"/>
<accession>A0A1J1J190</accession>
<feature type="compositionally biased region" description="Basic and acidic residues" evidence="1">
    <location>
        <begin position="1"/>
        <end position="13"/>
    </location>
</feature>
<name>A0A1J1J190_9DIPT</name>
<sequence length="133" mass="15097">MQMEVKNERRMIEQRNGTSNSSTSVSSLRAGKAKDTNDCTHQRLTASVLRYPSFVLPFSSLDEFNLHSKLGWAVKESLERRNLALKPRSLTQDYDLRSEIFMSKSPMKVEEPSTSMELCTLVLVFPSFSCGNN</sequence>
<dbReference type="Proteomes" id="UP000183832">
    <property type="component" value="Unassembled WGS sequence"/>
</dbReference>
<evidence type="ECO:0000313" key="2">
    <source>
        <dbReference type="EMBL" id="CRL06104.1"/>
    </source>
</evidence>
<keyword evidence="3" id="KW-1185">Reference proteome</keyword>
<dbReference type="AlphaFoldDB" id="A0A1J1J190"/>
<reference evidence="2 3" key="1">
    <citation type="submission" date="2015-04" db="EMBL/GenBank/DDBJ databases">
        <authorList>
            <person name="Syromyatnikov M.Y."/>
            <person name="Popov V.N."/>
        </authorList>
    </citation>
    <scope>NUCLEOTIDE SEQUENCE [LARGE SCALE GENOMIC DNA]</scope>
</reference>
<gene>
    <name evidence="2" type="ORF">CLUMA_CG019199</name>
</gene>
<feature type="compositionally biased region" description="Low complexity" evidence="1">
    <location>
        <begin position="18"/>
        <end position="27"/>
    </location>
</feature>
<dbReference type="EMBL" id="CVRI01000066">
    <property type="protein sequence ID" value="CRL06104.1"/>
    <property type="molecule type" value="Genomic_DNA"/>
</dbReference>